<gene>
    <name evidence="1" type="ORF">A0J61_03707</name>
</gene>
<keyword evidence="2" id="KW-1185">Reference proteome</keyword>
<dbReference type="AlphaFoldDB" id="A0A1C7NI90"/>
<protein>
    <submittedName>
        <fullName evidence="1">Uncharacterized protein</fullName>
    </submittedName>
</protein>
<proteinExistence type="predicted"/>
<reference evidence="1 2" key="1">
    <citation type="submission" date="2016-03" db="EMBL/GenBank/DDBJ databases">
        <title>Choanephora cucurbitarum.</title>
        <authorList>
            <person name="Min B."/>
            <person name="Park H."/>
            <person name="Park J.-H."/>
            <person name="Shin H.-D."/>
            <person name="Choi I.-G."/>
        </authorList>
    </citation>
    <scope>NUCLEOTIDE SEQUENCE [LARGE SCALE GENOMIC DNA]</scope>
    <source>
        <strain evidence="1 2">KUS-F28377</strain>
    </source>
</reference>
<accession>A0A1C7NI90</accession>
<organism evidence="1 2">
    <name type="scientific">Choanephora cucurbitarum</name>
    <dbReference type="NCBI Taxonomy" id="101091"/>
    <lineage>
        <taxon>Eukaryota</taxon>
        <taxon>Fungi</taxon>
        <taxon>Fungi incertae sedis</taxon>
        <taxon>Mucoromycota</taxon>
        <taxon>Mucoromycotina</taxon>
        <taxon>Mucoromycetes</taxon>
        <taxon>Mucorales</taxon>
        <taxon>Mucorineae</taxon>
        <taxon>Choanephoraceae</taxon>
        <taxon>Choanephoroideae</taxon>
        <taxon>Choanephora</taxon>
    </lineage>
</organism>
<dbReference type="Proteomes" id="UP000093000">
    <property type="component" value="Unassembled WGS sequence"/>
</dbReference>
<dbReference type="InParanoid" id="A0A1C7NI90"/>
<evidence type="ECO:0000313" key="2">
    <source>
        <dbReference type="Proteomes" id="UP000093000"/>
    </source>
</evidence>
<comment type="caution">
    <text evidence="1">The sequence shown here is derived from an EMBL/GenBank/DDBJ whole genome shotgun (WGS) entry which is preliminary data.</text>
</comment>
<dbReference type="EMBL" id="LUGH01000165">
    <property type="protein sequence ID" value="OBZ88236.1"/>
    <property type="molecule type" value="Genomic_DNA"/>
</dbReference>
<name>A0A1C7NI90_9FUNG</name>
<evidence type="ECO:0000313" key="1">
    <source>
        <dbReference type="EMBL" id="OBZ88236.1"/>
    </source>
</evidence>
<sequence length="62" mass="7318">MANTTYYGDKYKNRVDRESYPGCFDHNKKSRLLPYLGMPITYFLSYLSKCCHSGSQKQQQKQ</sequence>